<comment type="caution">
    <text evidence="1">The sequence shown here is derived from an EMBL/GenBank/DDBJ whole genome shotgun (WGS) entry which is preliminary data.</text>
</comment>
<name>A0ABV7E1M8_9RHOB</name>
<dbReference type="EMBL" id="JBHRSM010000053">
    <property type="protein sequence ID" value="MFC3088541.1"/>
    <property type="molecule type" value="Genomic_DNA"/>
</dbReference>
<dbReference type="Proteomes" id="UP001595445">
    <property type="component" value="Unassembled WGS sequence"/>
</dbReference>
<protein>
    <submittedName>
        <fullName evidence="1">Uncharacterized protein</fullName>
    </submittedName>
</protein>
<accession>A0ABV7E1M8</accession>
<proteinExistence type="predicted"/>
<evidence type="ECO:0000313" key="2">
    <source>
        <dbReference type="Proteomes" id="UP001595445"/>
    </source>
</evidence>
<evidence type="ECO:0000313" key="1">
    <source>
        <dbReference type="EMBL" id="MFC3088541.1"/>
    </source>
</evidence>
<reference evidence="2" key="1">
    <citation type="journal article" date="2019" name="Int. J. Syst. Evol. Microbiol.">
        <title>The Global Catalogue of Microorganisms (GCM) 10K type strain sequencing project: providing services to taxonomists for standard genome sequencing and annotation.</title>
        <authorList>
            <consortium name="The Broad Institute Genomics Platform"/>
            <consortium name="The Broad Institute Genome Sequencing Center for Infectious Disease"/>
            <person name="Wu L."/>
            <person name="Ma J."/>
        </authorList>
    </citation>
    <scope>NUCLEOTIDE SEQUENCE [LARGE SCALE GENOMIC DNA]</scope>
    <source>
        <strain evidence="2">KCTC 62102</strain>
    </source>
</reference>
<gene>
    <name evidence="1" type="ORF">ACFOD6_21085</name>
</gene>
<keyword evidence="2" id="KW-1185">Reference proteome</keyword>
<sequence>MNARHIPDCELNSALQYAARLVTLRGRDEQVFVDIFTKLEALHEERKTKESAIERARRMAGLM</sequence>
<organism evidence="1 2">
    <name type="scientific">Tabrizicola soli</name>
    <dbReference type="NCBI Taxonomy" id="2185115"/>
    <lineage>
        <taxon>Bacteria</taxon>
        <taxon>Pseudomonadati</taxon>
        <taxon>Pseudomonadota</taxon>
        <taxon>Alphaproteobacteria</taxon>
        <taxon>Rhodobacterales</taxon>
        <taxon>Paracoccaceae</taxon>
        <taxon>Tabrizicola</taxon>
    </lineage>
</organism>
<dbReference type="RefSeq" id="WP_197644599.1">
    <property type="nucleotide sequence ID" value="NZ_JAEACP010000012.1"/>
</dbReference>